<dbReference type="AlphaFoldDB" id="A0AAE1HYA4"/>
<protein>
    <submittedName>
        <fullName evidence="2">2-(3-amino-3-carboxypropyl)histidine synthase subunit 1</fullName>
    </submittedName>
</protein>
<sequence>MESTILVQHYAGRIAGENIFQRICVQCIEACHLNALWTVISPSFTQYTLQVPVAYLSAESFLACGCCLEPCYIVLLQGDQFFGVESVPPEDVTYPHGLGRPEVPNHEAIVAELTLEMHRLSLQTADPGTGAEDGTTTGHPEKASTATNMYSCPSLLLGLMGPQMSTCQRPCRTPSWNNFNGILIAVCIYPPTPASLLEVVHLPLSLEDLGQR</sequence>
<dbReference type="Proteomes" id="UP001219518">
    <property type="component" value="Unassembled WGS sequence"/>
</dbReference>
<evidence type="ECO:0000313" key="2">
    <source>
        <dbReference type="EMBL" id="KAK3929608.1"/>
    </source>
</evidence>
<organism evidence="2 3">
    <name type="scientific">Frankliniella fusca</name>
    <dbReference type="NCBI Taxonomy" id="407009"/>
    <lineage>
        <taxon>Eukaryota</taxon>
        <taxon>Metazoa</taxon>
        <taxon>Ecdysozoa</taxon>
        <taxon>Arthropoda</taxon>
        <taxon>Hexapoda</taxon>
        <taxon>Insecta</taxon>
        <taxon>Pterygota</taxon>
        <taxon>Neoptera</taxon>
        <taxon>Paraneoptera</taxon>
        <taxon>Thysanoptera</taxon>
        <taxon>Terebrantia</taxon>
        <taxon>Thripoidea</taxon>
        <taxon>Thripidae</taxon>
        <taxon>Frankliniella</taxon>
    </lineage>
</organism>
<name>A0AAE1HYA4_9NEOP</name>
<keyword evidence="3" id="KW-1185">Reference proteome</keyword>
<evidence type="ECO:0000313" key="3">
    <source>
        <dbReference type="Proteomes" id="UP001219518"/>
    </source>
</evidence>
<accession>A0AAE1HYA4</accession>
<gene>
    <name evidence="2" type="ORF">KUF71_003615</name>
</gene>
<comment type="caution">
    <text evidence="2">The sequence shown here is derived from an EMBL/GenBank/DDBJ whole genome shotgun (WGS) entry which is preliminary data.</text>
</comment>
<proteinExistence type="predicted"/>
<dbReference type="EMBL" id="JAHWGI010001401">
    <property type="protein sequence ID" value="KAK3929608.1"/>
    <property type="molecule type" value="Genomic_DNA"/>
</dbReference>
<feature type="compositionally biased region" description="Polar residues" evidence="1">
    <location>
        <begin position="134"/>
        <end position="144"/>
    </location>
</feature>
<reference evidence="2" key="1">
    <citation type="submission" date="2021-07" db="EMBL/GenBank/DDBJ databases">
        <authorList>
            <person name="Catto M.A."/>
            <person name="Jacobson A."/>
            <person name="Kennedy G."/>
            <person name="Labadie P."/>
            <person name="Hunt B.G."/>
            <person name="Srinivasan R."/>
        </authorList>
    </citation>
    <scope>NUCLEOTIDE SEQUENCE</scope>
    <source>
        <strain evidence="2">PL_HMW_Pooled</strain>
        <tissue evidence="2">Head</tissue>
    </source>
</reference>
<feature type="region of interest" description="Disordered" evidence="1">
    <location>
        <begin position="124"/>
        <end position="144"/>
    </location>
</feature>
<reference evidence="2" key="2">
    <citation type="journal article" date="2023" name="BMC Genomics">
        <title>Pest status, molecular evolution, and epigenetic factors derived from the genome assembly of Frankliniella fusca, a thysanopteran phytovirus vector.</title>
        <authorList>
            <person name="Catto M.A."/>
            <person name="Labadie P.E."/>
            <person name="Jacobson A.L."/>
            <person name="Kennedy G.G."/>
            <person name="Srinivasan R."/>
            <person name="Hunt B.G."/>
        </authorList>
    </citation>
    <scope>NUCLEOTIDE SEQUENCE</scope>
    <source>
        <strain evidence="2">PL_HMW_Pooled</strain>
    </source>
</reference>
<evidence type="ECO:0000256" key="1">
    <source>
        <dbReference type="SAM" id="MobiDB-lite"/>
    </source>
</evidence>